<proteinExistence type="predicted"/>
<protein>
    <submittedName>
        <fullName evidence="2">Uncharacterized protein</fullName>
    </submittedName>
</protein>
<reference evidence="2 3" key="1">
    <citation type="submission" date="2019-09" db="EMBL/GenBank/DDBJ databases">
        <title>Complete genome sequence of Arachidicoccus sp. B3-10 isolated from apple orchard soil.</title>
        <authorList>
            <person name="Kim H.S."/>
            <person name="Han K.-I."/>
            <person name="Suh M.K."/>
            <person name="Lee K.C."/>
            <person name="Eom M.K."/>
            <person name="Kim J.-S."/>
            <person name="Kang S.W."/>
            <person name="Sin Y."/>
            <person name="Lee J.-S."/>
        </authorList>
    </citation>
    <scope>NUCLEOTIDE SEQUENCE [LARGE SCALE GENOMIC DNA]</scope>
    <source>
        <strain evidence="2 3">B3-10</strain>
    </source>
</reference>
<accession>A0A5P2FYZ7</accession>
<dbReference type="Proteomes" id="UP000292424">
    <property type="component" value="Chromosome"/>
</dbReference>
<keyword evidence="3" id="KW-1185">Reference proteome</keyword>
<dbReference type="EMBL" id="CP044016">
    <property type="protein sequence ID" value="QES88774.1"/>
    <property type="molecule type" value="Genomic_DNA"/>
</dbReference>
<dbReference type="RefSeq" id="WP_131328942.1">
    <property type="nucleotide sequence ID" value="NZ_CP044016.1"/>
</dbReference>
<name>A0A5P2FYZ7_9BACT</name>
<dbReference type="AlphaFoldDB" id="A0A5P2FYZ7"/>
<dbReference type="EMBL" id="CP044016">
    <property type="protein sequence ID" value="QES88055.1"/>
    <property type="molecule type" value="Genomic_DNA"/>
</dbReference>
<sequence length="73" mass="8602">MEETLKDLKDEELVSFGTMDKSPSNMSEKEYEEWKIKSKDFVREYLFSINQPLVYEKDGVMVAEYKNGKVVNI</sequence>
<evidence type="ECO:0000313" key="2">
    <source>
        <dbReference type="EMBL" id="QES88774.1"/>
    </source>
</evidence>
<organism evidence="2 3">
    <name type="scientific">Rhizosphaericola mali</name>
    <dbReference type="NCBI Taxonomy" id="2545455"/>
    <lineage>
        <taxon>Bacteria</taxon>
        <taxon>Pseudomonadati</taxon>
        <taxon>Bacteroidota</taxon>
        <taxon>Chitinophagia</taxon>
        <taxon>Chitinophagales</taxon>
        <taxon>Chitinophagaceae</taxon>
        <taxon>Rhizosphaericola</taxon>
    </lineage>
</organism>
<gene>
    <name evidence="1" type="ORF">E0W69_005045</name>
    <name evidence="2" type="ORF">E0W69_008955</name>
</gene>
<dbReference type="KEGG" id="arac:E0W69_008955"/>
<dbReference type="KEGG" id="arac:E0W69_005045"/>
<dbReference type="OrthoDB" id="964655at2"/>
<evidence type="ECO:0000313" key="1">
    <source>
        <dbReference type="EMBL" id="QES88055.1"/>
    </source>
</evidence>
<evidence type="ECO:0000313" key="3">
    <source>
        <dbReference type="Proteomes" id="UP000292424"/>
    </source>
</evidence>